<dbReference type="Gene3D" id="3.40.50.720">
    <property type="entry name" value="NAD(P)-binding Rossmann-like Domain"/>
    <property type="match status" value="1"/>
</dbReference>
<evidence type="ECO:0000256" key="1">
    <source>
        <dbReference type="ARBA" id="ARBA00023002"/>
    </source>
</evidence>
<comment type="caution">
    <text evidence="3">The sequence shown here is derived from an EMBL/GenBank/DDBJ whole genome shotgun (WGS) entry which is preliminary data.</text>
</comment>
<evidence type="ECO:0000313" key="3">
    <source>
        <dbReference type="EMBL" id="RUS34138.1"/>
    </source>
</evidence>
<proteinExistence type="predicted"/>
<dbReference type="PANTHER" id="PTHR43157">
    <property type="entry name" value="PHOSPHATIDYLINOSITOL-GLYCAN BIOSYNTHESIS CLASS F PROTEIN-RELATED"/>
    <property type="match status" value="1"/>
</dbReference>
<keyword evidence="2" id="KW-0812">Transmembrane</keyword>
<dbReference type="InterPro" id="IPR002347">
    <property type="entry name" value="SDR_fam"/>
</dbReference>
<dbReference type="PANTHER" id="PTHR43157:SF31">
    <property type="entry name" value="PHOSPHATIDYLINOSITOL-GLYCAN BIOSYNTHESIS CLASS F PROTEIN"/>
    <property type="match status" value="1"/>
</dbReference>
<keyword evidence="2" id="KW-0472">Membrane</keyword>
<organism evidence="3 4">
    <name type="scientific">Jimgerdemannia flammicorona</name>
    <dbReference type="NCBI Taxonomy" id="994334"/>
    <lineage>
        <taxon>Eukaryota</taxon>
        <taxon>Fungi</taxon>
        <taxon>Fungi incertae sedis</taxon>
        <taxon>Mucoromycota</taxon>
        <taxon>Mucoromycotina</taxon>
        <taxon>Endogonomycetes</taxon>
        <taxon>Endogonales</taxon>
        <taxon>Endogonaceae</taxon>
        <taxon>Jimgerdemannia</taxon>
    </lineage>
</organism>
<dbReference type="Proteomes" id="UP000274822">
    <property type="component" value="Unassembled WGS sequence"/>
</dbReference>
<evidence type="ECO:0000256" key="2">
    <source>
        <dbReference type="SAM" id="Phobius"/>
    </source>
</evidence>
<dbReference type="Pfam" id="PF00106">
    <property type="entry name" value="adh_short"/>
    <property type="match status" value="1"/>
</dbReference>
<gene>
    <name evidence="3" type="ORF">BC938DRAFT_482304</name>
</gene>
<dbReference type="SUPFAM" id="SSF51735">
    <property type="entry name" value="NAD(P)-binding Rossmann-fold domains"/>
    <property type="match status" value="1"/>
</dbReference>
<dbReference type="PRINTS" id="PR00081">
    <property type="entry name" value="GDHRDH"/>
</dbReference>
<dbReference type="InterPro" id="IPR036291">
    <property type="entry name" value="NAD(P)-bd_dom_sf"/>
</dbReference>
<dbReference type="AlphaFoldDB" id="A0A433QWK6"/>
<keyword evidence="2" id="KW-1133">Transmembrane helix</keyword>
<name>A0A433QWK6_9FUNG</name>
<protein>
    <recommendedName>
        <fullName evidence="5">NAD(P)-binding protein</fullName>
    </recommendedName>
</protein>
<keyword evidence="1" id="KW-0560">Oxidoreductase</keyword>
<reference evidence="3 4" key="1">
    <citation type="journal article" date="2018" name="New Phytol.">
        <title>Phylogenomics of Endogonaceae and evolution of mycorrhizas within Mucoromycota.</title>
        <authorList>
            <person name="Chang Y."/>
            <person name="Desiro A."/>
            <person name="Na H."/>
            <person name="Sandor L."/>
            <person name="Lipzen A."/>
            <person name="Clum A."/>
            <person name="Barry K."/>
            <person name="Grigoriev I.V."/>
            <person name="Martin F.M."/>
            <person name="Stajich J.E."/>
            <person name="Smith M.E."/>
            <person name="Bonito G."/>
            <person name="Spatafora J.W."/>
        </authorList>
    </citation>
    <scope>NUCLEOTIDE SEQUENCE [LARGE SCALE GENOMIC DNA]</scope>
    <source>
        <strain evidence="3 4">AD002</strain>
    </source>
</reference>
<sequence length="382" mass="42223">MTTSQDQRYCIITGASSGLGFEIARQLLLQENWHLILACRNDSRAQAALSSFPSDLETRNCVAETALLDMASLDSVRAFAQSYIEKKLPLHVLVNNISFLFLCLNVNGITRPHAGVYEIDYSVTEDGFETNIAVNYMGPFLLTNLLLPVLERSAPARIVNVSSLLYRQVNKATALSHLSPIGPLTATATYPLSKLYLNWHTHHFAHHILPTGVTTHAVCPGFIPTTGLGRAGPWYARWAMQNVMIWMPFAVSVERGAENCVGVIVGEAEEGNGMVWVKGGWVPGVEGAEEAEMGFASNVASFLSSNHSTNSNTTMDWKYYLMLAAFIVLAIIGIFFQSRIHGARNFRTGSTAPYGYGSRWGRRRGTSAATTPRKRWGWFRRN</sequence>
<accession>A0A433QWK6</accession>
<feature type="transmembrane region" description="Helical" evidence="2">
    <location>
        <begin position="317"/>
        <end position="336"/>
    </location>
</feature>
<dbReference type="GO" id="GO:0016491">
    <property type="term" value="F:oxidoreductase activity"/>
    <property type="evidence" value="ECO:0007669"/>
    <property type="project" value="UniProtKB-KW"/>
</dbReference>
<evidence type="ECO:0008006" key="5">
    <source>
        <dbReference type="Google" id="ProtNLM"/>
    </source>
</evidence>
<keyword evidence="4" id="KW-1185">Reference proteome</keyword>
<evidence type="ECO:0000313" key="4">
    <source>
        <dbReference type="Proteomes" id="UP000274822"/>
    </source>
</evidence>
<dbReference type="EMBL" id="RBNJ01000718">
    <property type="protein sequence ID" value="RUS34138.1"/>
    <property type="molecule type" value="Genomic_DNA"/>
</dbReference>